<accession>A0A9J6EGT1</accession>
<dbReference type="EMBL" id="JABSTU010000004">
    <property type="protein sequence ID" value="KAH8033590.1"/>
    <property type="molecule type" value="Genomic_DNA"/>
</dbReference>
<comment type="caution">
    <text evidence="2">The sequence shown here is derived from an EMBL/GenBank/DDBJ whole genome shotgun (WGS) entry which is preliminary data.</text>
</comment>
<evidence type="ECO:0000313" key="2">
    <source>
        <dbReference type="EMBL" id="KAH8033590.1"/>
    </source>
</evidence>
<feature type="compositionally biased region" description="Basic and acidic residues" evidence="1">
    <location>
        <begin position="152"/>
        <end position="164"/>
    </location>
</feature>
<protein>
    <submittedName>
        <fullName evidence="2">Uncharacterized protein</fullName>
    </submittedName>
</protein>
<keyword evidence="3" id="KW-1185">Reference proteome</keyword>
<name>A0A9J6EGT1_RHIMP</name>
<feature type="region of interest" description="Disordered" evidence="1">
    <location>
        <begin position="106"/>
        <end position="218"/>
    </location>
</feature>
<dbReference type="AlphaFoldDB" id="A0A9J6EGT1"/>
<reference evidence="2" key="1">
    <citation type="journal article" date="2020" name="Cell">
        <title>Large-Scale Comparative Analyses of Tick Genomes Elucidate Their Genetic Diversity and Vector Capacities.</title>
        <authorList>
            <consortium name="Tick Genome and Microbiome Consortium (TIGMIC)"/>
            <person name="Jia N."/>
            <person name="Wang J."/>
            <person name="Shi W."/>
            <person name="Du L."/>
            <person name="Sun Y."/>
            <person name="Zhan W."/>
            <person name="Jiang J.F."/>
            <person name="Wang Q."/>
            <person name="Zhang B."/>
            <person name="Ji P."/>
            <person name="Bell-Sakyi L."/>
            <person name="Cui X.M."/>
            <person name="Yuan T.T."/>
            <person name="Jiang B.G."/>
            <person name="Yang W.F."/>
            <person name="Lam T.T."/>
            <person name="Chang Q.C."/>
            <person name="Ding S.J."/>
            <person name="Wang X.J."/>
            <person name="Zhu J.G."/>
            <person name="Ruan X.D."/>
            <person name="Zhao L."/>
            <person name="Wei J.T."/>
            <person name="Ye R.Z."/>
            <person name="Que T.C."/>
            <person name="Du C.H."/>
            <person name="Zhou Y.H."/>
            <person name="Cheng J.X."/>
            <person name="Dai P.F."/>
            <person name="Guo W.B."/>
            <person name="Han X.H."/>
            <person name="Huang E.J."/>
            <person name="Li L.F."/>
            <person name="Wei W."/>
            <person name="Gao Y.C."/>
            <person name="Liu J.Z."/>
            <person name="Shao H.Z."/>
            <person name="Wang X."/>
            <person name="Wang C.C."/>
            <person name="Yang T.C."/>
            <person name="Huo Q.B."/>
            <person name="Li W."/>
            <person name="Chen H.Y."/>
            <person name="Chen S.E."/>
            <person name="Zhou L.G."/>
            <person name="Ni X.B."/>
            <person name="Tian J.H."/>
            <person name="Sheng Y."/>
            <person name="Liu T."/>
            <person name="Pan Y.S."/>
            <person name="Xia L.Y."/>
            <person name="Li J."/>
            <person name="Zhao F."/>
            <person name="Cao W.C."/>
        </authorList>
    </citation>
    <scope>NUCLEOTIDE SEQUENCE</scope>
    <source>
        <strain evidence="2">Rmic-2018</strain>
    </source>
</reference>
<sequence>MEGFWRRHNSVRDALAKKGMAPKRRFSIWSLSRVRGRLLPNALFSEAASQLLYHVSRDHRGRWRALDWAKRTCRAVATNTSRPHLLPASALTKAAAILDPLPPPLSDACLSERREQRPPPLSALKRRQTTPRADGAASGATGVRLHCLSHGKSPEQRPERESRFRRTARAPLHARESSLGTCRSPALTRRPRNMTRGDWEKGPNGMDEGNGGEDTKLRGQPTRLISFGLSRLQRTRALAFRDPRWVSGGKLISARPL</sequence>
<gene>
    <name evidence="2" type="ORF">HPB51_014496</name>
</gene>
<dbReference type="Proteomes" id="UP000821866">
    <property type="component" value="Chromosome 2"/>
</dbReference>
<evidence type="ECO:0000256" key="1">
    <source>
        <dbReference type="SAM" id="MobiDB-lite"/>
    </source>
</evidence>
<proteinExistence type="predicted"/>
<evidence type="ECO:0000313" key="3">
    <source>
        <dbReference type="Proteomes" id="UP000821866"/>
    </source>
</evidence>
<organism evidence="2 3">
    <name type="scientific">Rhipicephalus microplus</name>
    <name type="common">Cattle tick</name>
    <name type="synonym">Boophilus microplus</name>
    <dbReference type="NCBI Taxonomy" id="6941"/>
    <lineage>
        <taxon>Eukaryota</taxon>
        <taxon>Metazoa</taxon>
        <taxon>Ecdysozoa</taxon>
        <taxon>Arthropoda</taxon>
        <taxon>Chelicerata</taxon>
        <taxon>Arachnida</taxon>
        <taxon>Acari</taxon>
        <taxon>Parasitiformes</taxon>
        <taxon>Ixodida</taxon>
        <taxon>Ixodoidea</taxon>
        <taxon>Ixodidae</taxon>
        <taxon>Rhipicephalinae</taxon>
        <taxon>Rhipicephalus</taxon>
        <taxon>Boophilus</taxon>
    </lineage>
</organism>
<reference evidence="2" key="2">
    <citation type="submission" date="2021-09" db="EMBL/GenBank/DDBJ databases">
        <authorList>
            <person name="Jia N."/>
            <person name="Wang J."/>
            <person name="Shi W."/>
            <person name="Du L."/>
            <person name="Sun Y."/>
            <person name="Zhan W."/>
            <person name="Jiang J."/>
            <person name="Wang Q."/>
            <person name="Zhang B."/>
            <person name="Ji P."/>
            <person name="Sakyi L.B."/>
            <person name="Cui X."/>
            <person name="Yuan T."/>
            <person name="Jiang B."/>
            <person name="Yang W."/>
            <person name="Lam T.T.-Y."/>
            <person name="Chang Q."/>
            <person name="Ding S."/>
            <person name="Wang X."/>
            <person name="Zhu J."/>
            <person name="Ruan X."/>
            <person name="Zhao L."/>
            <person name="Wei J."/>
            <person name="Que T."/>
            <person name="Du C."/>
            <person name="Cheng J."/>
            <person name="Dai P."/>
            <person name="Han X."/>
            <person name="Huang E."/>
            <person name="Gao Y."/>
            <person name="Liu J."/>
            <person name="Shao H."/>
            <person name="Ye R."/>
            <person name="Li L."/>
            <person name="Wei W."/>
            <person name="Wang X."/>
            <person name="Wang C."/>
            <person name="Huo Q."/>
            <person name="Li W."/>
            <person name="Guo W."/>
            <person name="Chen H."/>
            <person name="Chen S."/>
            <person name="Zhou L."/>
            <person name="Zhou L."/>
            <person name="Ni X."/>
            <person name="Tian J."/>
            <person name="Zhou Y."/>
            <person name="Sheng Y."/>
            <person name="Liu T."/>
            <person name="Pan Y."/>
            <person name="Xia L."/>
            <person name="Li J."/>
            <person name="Zhao F."/>
            <person name="Cao W."/>
        </authorList>
    </citation>
    <scope>NUCLEOTIDE SEQUENCE</scope>
    <source>
        <strain evidence="2">Rmic-2018</strain>
        <tissue evidence="2">Larvae</tissue>
    </source>
</reference>